<evidence type="ECO:0000256" key="2">
    <source>
        <dbReference type="ARBA" id="ARBA00008896"/>
    </source>
</evidence>
<accession>A0ABP9ZHY9</accession>
<feature type="binding site" evidence="7">
    <location>
        <position position="100"/>
    </location>
    <ligand>
        <name>carbamoyl phosphate</name>
        <dbReference type="ChEBI" id="CHEBI:58228"/>
    </ligand>
</feature>
<comment type="similarity">
    <text evidence="2 7">Belongs to the aspartate/ornithine carbamoyltransferase superfamily. ATCase family.</text>
</comment>
<feature type="domain" description="Aspartate/ornithine carbamoyltransferase Asp/Orn-binding" evidence="8">
    <location>
        <begin position="149"/>
        <end position="295"/>
    </location>
</feature>
<dbReference type="EMBL" id="BAABVV010000033">
    <property type="protein sequence ID" value="GAA6114416.1"/>
    <property type="molecule type" value="Genomic_DNA"/>
</dbReference>
<comment type="catalytic activity">
    <reaction evidence="6 7">
        <text>carbamoyl phosphate + L-aspartate = N-carbamoyl-L-aspartate + phosphate + H(+)</text>
        <dbReference type="Rhea" id="RHEA:20013"/>
        <dbReference type="ChEBI" id="CHEBI:15378"/>
        <dbReference type="ChEBI" id="CHEBI:29991"/>
        <dbReference type="ChEBI" id="CHEBI:32814"/>
        <dbReference type="ChEBI" id="CHEBI:43474"/>
        <dbReference type="ChEBI" id="CHEBI:58228"/>
        <dbReference type="EC" id="2.1.3.2"/>
    </reaction>
</comment>
<name>A0ABP9ZHY9_9LACO</name>
<feature type="binding site" evidence="7">
    <location>
        <position position="130"/>
    </location>
    <ligand>
        <name>carbamoyl phosphate</name>
        <dbReference type="ChEBI" id="CHEBI:58228"/>
    </ligand>
</feature>
<evidence type="ECO:0000256" key="7">
    <source>
        <dbReference type="HAMAP-Rule" id="MF_00001"/>
    </source>
</evidence>
<evidence type="ECO:0000313" key="11">
    <source>
        <dbReference type="Proteomes" id="UP001438112"/>
    </source>
</evidence>
<evidence type="ECO:0000256" key="4">
    <source>
        <dbReference type="ARBA" id="ARBA00022975"/>
    </source>
</evidence>
<organism evidence="10 11">
    <name type="scientific">Apilactobacillus apinorum</name>
    <dbReference type="NCBI Taxonomy" id="1218495"/>
    <lineage>
        <taxon>Bacteria</taxon>
        <taxon>Bacillati</taxon>
        <taxon>Bacillota</taxon>
        <taxon>Bacilli</taxon>
        <taxon>Lactobacillales</taxon>
        <taxon>Lactobacillaceae</taxon>
        <taxon>Apilactobacillus</taxon>
    </lineage>
</organism>
<dbReference type="Pfam" id="PF02729">
    <property type="entry name" value="OTCace_N"/>
    <property type="match status" value="1"/>
</dbReference>
<dbReference type="PRINTS" id="PR00101">
    <property type="entry name" value="ATCASE"/>
</dbReference>
<dbReference type="SUPFAM" id="SSF53671">
    <property type="entry name" value="Aspartate/ornithine carbamoyltransferase"/>
    <property type="match status" value="1"/>
</dbReference>
<gene>
    <name evidence="7" type="primary">pyrB</name>
    <name evidence="10" type="ORF">AP20H10_07790</name>
</gene>
<dbReference type="NCBIfam" id="TIGR00670">
    <property type="entry name" value="asp_carb_tr"/>
    <property type="match status" value="1"/>
</dbReference>
<dbReference type="Proteomes" id="UP001438112">
    <property type="component" value="Unassembled WGS sequence"/>
</dbReference>
<feature type="binding site" evidence="7">
    <location>
        <position position="258"/>
    </location>
    <ligand>
        <name>carbamoyl phosphate</name>
        <dbReference type="ChEBI" id="CHEBI:58228"/>
    </ligand>
</feature>
<comment type="caution">
    <text evidence="10">The sequence shown here is derived from an EMBL/GenBank/DDBJ whole genome shotgun (WGS) entry which is preliminary data.</text>
</comment>
<comment type="subunit">
    <text evidence="7">Heterododecamer (2C3:3R2) of six catalytic PyrB chains organized as two trimers (C3), and six regulatory PyrI chains organized as three dimers (R2).</text>
</comment>
<comment type="function">
    <text evidence="5 7">Catalyzes the condensation of carbamoyl phosphate and aspartate to form carbamoyl aspartate and inorganic phosphate, the committed step in the de novo pyrimidine nucleotide biosynthesis pathway.</text>
</comment>
<keyword evidence="11" id="KW-1185">Reference proteome</keyword>
<reference evidence="10 11" key="1">
    <citation type="submission" date="2024-03" db="EMBL/GenBank/DDBJ databases">
        <title>Inconsistent identification of Apilactobacillus kunkeei-related strains obtained by well-developed overall genome related indices.</title>
        <authorList>
            <person name="Maeno S."/>
            <person name="Endo A."/>
        </authorList>
    </citation>
    <scope>NUCLEOTIDE SEQUENCE [LARGE SCALE GENOMIC DNA]</scope>
    <source>
        <strain evidence="10 11">20H-10</strain>
    </source>
</reference>
<dbReference type="PROSITE" id="PS00097">
    <property type="entry name" value="CARBAMOYLTRANSFERASE"/>
    <property type="match status" value="1"/>
</dbReference>
<feature type="binding site" evidence="7">
    <location>
        <position position="50"/>
    </location>
    <ligand>
        <name>carbamoyl phosphate</name>
        <dbReference type="ChEBI" id="CHEBI:58228"/>
    </ligand>
</feature>
<keyword evidence="3 7" id="KW-0808">Transferase</keyword>
<feature type="binding site" evidence="7">
    <location>
        <position position="78"/>
    </location>
    <ligand>
        <name>L-aspartate</name>
        <dbReference type="ChEBI" id="CHEBI:29991"/>
    </ligand>
</feature>
<feature type="binding site" evidence="7">
    <location>
        <position position="133"/>
    </location>
    <ligand>
        <name>carbamoyl phosphate</name>
        <dbReference type="ChEBI" id="CHEBI:58228"/>
    </ligand>
</feature>
<protein>
    <recommendedName>
        <fullName evidence="7">Aspartate carbamoyltransferase</fullName>
        <ecNumber evidence="7">2.1.3.2</ecNumber>
    </recommendedName>
    <alternativeName>
        <fullName evidence="7">Aspartate transcarbamylase</fullName>
        <shortName evidence="7">ATCase</shortName>
    </alternativeName>
</protein>
<dbReference type="RefSeq" id="WP_353317913.1">
    <property type="nucleotide sequence ID" value="NZ_BAABVV010000033.1"/>
</dbReference>
<dbReference type="Gene3D" id="3.40.50.1370">
    <property type="entry name" value="Aspartate/ornithine carbamoyltransferase"/>
    <property type="match status" value="2"/>
</dbReference>
<feature type="binding site" evidence="7">
    <location>
        <position position="259"/>
    </location>
    <ligand>
        <name>carbamoyl phosphate</name>
        <dbReference type="ChEBI" id="CHEBI:58228"/>
    </ligand>
</feature>
<evidence type="ECO:0000259" key="8">
    <source>
        <dbReference type="Pfam" id="PF00185"/>
    </source>
</evidence>
<dbReference type="InterPro" id="IPR006132">
    <property type="entry name" value="Asp/Orn_carbamoyltranf_P-bd"/>
</dbReference>
<dbReference type="InterPro" id="IPR002082">
    <property type="entry name" value="Asp_carbamoyltransf"/>
</dbReference>
<dbReference type="PANTHER" id="PTHR45753:SF6">
    <property type="entry name" value="ASPARTATE CARBAMOYLTRANSFERASE"/>
    <property type="match status" value="1"/>
</dbReference>
<dbReference type="InterPro" id="IPR006130">
    <property type="entry name" value="Asp/Orn_carbamoylTrfase"/>
</dbReference>
<feature type="binding site" evidence="7">
    <location>
        <position position="51"/>
    </location>
    <ligand>
        <name>carbamoyl phosphate</name>
        <dbReference type="ChEBI" id="CHEBI:58228"/>
    </ligand>
</feature>
<evidence type="ECO:0000259" key="9">
    <source>
        <dbReference type="Pfam" id="PF02729"/>
    </source>
</evidence>
<evidence type="ECO:0000313" key="10">
    <source>
        <dbReference type="EMBL" id="GAA6114416.1"/>
    </source>
</evidence>
<sequence>MQTHFLDLNHQSDESIMDLIYNAMQFRNGKQVRWKRSVYFANMFFENSTRTHTSFEMAERKMGIKPFNIDPNNSSTKKGESLADTVKTLQAIGIDGVVIRHKTTGWYEPLIDDDNISAALINAGDGSGQHPSQSLLDLLTIYDEFKTFKGIKVAIIGDLLHSRVARSNAEILHRLGATLYFAGPDEWYPQDFEAFGTFTTIDNMIEDVDVVMMLRVQLERLNDDSRENFTAIDYANVYGLTTQRAQKMKPTAIIMHPAPVNRNIEIADELVEAPQSRIFRQMQNGVYARMAILESILKQRNLIAEDNYEDLN</sequence>
<evidence type="ECO:0000256" key="6">
    <source>
        <dbReference type="ARBA" id="ARBA00048859"/>
    </source>
</evidence>
<dbReference type="EC" id="2.1.3.2" evidence="7"/>
<feature type="binding site" evidence="7">
    <location>
        <position position="215"/>
    </location>
    <ligand>
        <name>L-aspartate</name>
        <dbReference type="ChEBI" id="CHEBI:29991"/>
    </ligand>
</feature>
<dbReference type="PANTHER" id="PTHR45753">
    <property type="entry name" value="ORNITHINE CARBAMOYLTRANSFERASE, MITOCHONDRIAL"/>
    <property type="match status" value="1"/>
</dbReference>
<dbReference type="PRINTS" id="PR00100">
    <property type="entry name" value="AOTCASE"/>
</dbReference>
<keyword evidence="4 7" id="KW-0665">Pyrimidine biosynthesis</keyword>
<feature type="domain" description="Aspartate/ornithine carbamoyltransferase carbamoyl-P binding" evidence="9">
    <location>
        <begin position="4"/>
        <end position="142"/>
    </location>
</feature>
<dbReference type="HAMAP" id="MF_00001">
    <property type="entry name" value="Asp_carb_tr"/>
    <property type="match status" value="1"/>
</dbReference>
<dbReference type="InterPro" id="IPR006131">
    <property type="entry name" value="Asp_carbamoyltransf_Asp/Orn-bd"/>
</dbReference>
<feature type="binding site" evidence="7">
    <location>
        <position position="163"/>
    </location>
    <ligand>
        <name>L-aspartate</name>
        <dbReference type="ChEBI" id="CHEBI:29991"/>
    </ligand>
</feature>
<evidence type="ECO:0000256" key="3">
    <source>
        <dbReference type="ARBA" id="ARBA00022679"/>
    </source>
</evidence>
<dbReference type="InterPro" id="IPR036901">
    <property type="entry name" value="Asp/Orn_carbamoylTrfase_sf"/>
</dbReference>
<evidence type="ECO:0000256" key="5">
    <source>
        <dbReference type="ARBA" id="ARBA00043884"/>
    </source>
</evidence>
<proteinExistence type="inferred from homology"/>
<comment type="pathway">
    <text evidence="1 7">Pyrimidine metabolism; UMP biosynthesis via de novo pathway; (S)-dihydroorotate from bicarbonate: step 2/3.</text>
</comment>
<dbReference type="NCBIfam" id="NF002032">
    <property type="entry name" value="PRK00856.1"/>
    <property type="match status" value="1"/>
</dbReference>
<evidence type="ECO:0000256" key="1">
    <source>
        <dbReference type="ARBA" id="ARBA00004852"/>
    </source>
</evidence>
<dbReference type="Pfam" id="PF00185">
    <property type="entry name" value="OTCace"/>
    <property type="match status" value="1"/>
</dbReference>